<protein>
    <submittedName>
        <fullName evidence="1">Uncharacterized protein</fullName>
    </submittedName>
</protein>
<dbReference type="EMBL" id="LAZR01000746">
    <property type="protein sequence ID" value="KKN58851.1"/>
    <property type="molecule type" value="Genomic_DNA"/>
</dbReference>
<reference evidence="1" key="1">
    <citation type="journal article" date="2015" name="Nature">
        <title>Complex archaea that bridge the gap between prokaryotes and eukaryotes.</title>
        <authorList>
            <person name="Spang A."/>
            <person name="Saw J.H."/>
            <person name="Jorgensen S.L."/>
            <person name="Zaremba-Niedzwiedzka K."/>
            <person name="Martijn J."/>
            <person name="Lind A.E."/>
            <person name="van Eijk R."/>
            <person name="Schleper C."/>
            <person name="Guy L."/>
            <person name="Ettema T.J."/>
        </authorList>
    </citation>
    <scope>NUCLEOTIDE SEQUENCE</scope>
</reference>
<sequence>MKLEVTFDYEGSLMDYYYNEVKHNKKLTNVVAKVKHEEINDDLS</sequence>
<evidence type="ECO:0000313" key="1">
    <source>
        <dbReference type="EMBL" id="KKN58851.1"/>
    </source>
</evidence>
<name>A0A0F9UC81_9ZZZZ</name>
<dbReference type="AlphaFoldDB" id="A0A0F9UC81"/>
<comment type="caution">
    <text evidence="1">The sequence shown here is derived from an EMBL/GenBank/DDBJ whole genome shotgun (WGS) entry which is preliminary data.</text>
</comment>
<gene>
    <name evidence="1" type="ORF">LCGC14_0547580</name>
</gene>
<organism evidence="1">
    <name type="scientific">marine sediment metagenome</name>
    <dbReference type="NCBI Taxonomy" id="412755"/>
    <lineage>
        <taxon>unclassified sequences</taxon>
        <taxon>metagenomes</taxon>
        <taxon>ecological metagenomes</taxon>
    </lineage>
</organism>
<accession>A0A0F9UC81</accession>
<proteinExistence type="predicted"/>